<dbReference type="InterPro" id="IPR014030">
    <property type="entry name" value="Ketoacyl_synth_N"/>
</dbReference>
<proteinExistence type="predicted"/>
<dbReference type="InterPro" id="IPR020841">
    <property type="entry name" value="PKS_Beta-ketoAc_synthase_dom"/>
</dbReference>
<keyword evidence="1" id="KW-0596">Phosphopantetheine</keyword>
<dbReference type="InterPro" id="IPR001031">
    <property type="entry name" value="Thioesterase"/>
</dbReference>
<dbReference type="Pfam" id="PF02801">
    <property type="entry name" value="Ketoacyl-synt_C"/>
    <property type="match status" value="1"/>
</dbReference>
<dbReference type="InterPro" id="IPR050091">
    <property type="entry name" value="PKS_NRPS_Biosynth_Enz"/>
</dbReference>
<dbReference type="SUPFAM" id="SSF53901">
    <property type="entry name" value="Thiolase-like"/>
    <property type="match status" value="1"/>
</dbReference>
<dbReference type="InterPro" id="IPR029058">
    <property type="entry name" value="AB_hydrolase_fold"/>
</dbReference>
<dbReference type="Gene3D" id="1.10.1240.100">
    <property type="match status" value="1"/>
</dbReference>
<dbReference type="Pfam" id="PF00975">
    <property type="entry name" value="Thioesterase"/>
    <property type="match status" value="1"/>
</dbReference>
<sequence length="925" mass="102565">MTKYAIIGMSGRFPGSNNIDDFFNNLLLGKCSIEKLNDTQISESPFSGNKKFVPVTASFDDADYIDASFFKMSPSEAKVIDPQQRVFLKCCYEALEDAACSPQKSPNRIGVFGSSAISSYLLNNVMKSNKWTDMFNYSNFIGNQNDFAATRVSYKLNLTGPSLTVQSGCSSSMVAISAACSSLKNGHCDIALAGGVSITYPRNSGYIYNEGTPFSSTGKIRPFDDTANGMVKGDGCGVIVIKSLEDALRDKNSIYSIIDGIGVNNDGNRKVGYAAPSINGERSAIREAIKNSKIDSNQIDYIETHGTGTPLGDPIEIRALSQAYNLKSSCQIGSVKANIGHLDSASGIVGLIKGSLILHHNIIPKSVGFKTANSNINFEKANLFINNEVNNPLDPKTTHYVGVSSFGIGGTNVHIILESGKKMHSLDDYQEYLIPLSSKNEVALKEYINRFINFLKRHEQISLKDVSKTLIYGRSDYEIKKVFIAESVNTLLEKLENDNFVSSEVFGSSTSQEWFADKYYDLTSVKRSGAFIFLPKQPFNEDKYLLQPLKSDHNKENSLTNYDDKEADIKQMITLWNEVLGTKNVHDNSDFFDLDGDSLIAIDLLERVNKVYSSNVETSELINNPTPSKLLHFIIGKHKNNQFDNVQEINYSGSQAKNLFLIHPAGGSTYCFHALIKNMQHVGLNVYAISYPESLKTNLSISKLASLYIKQISKIQVKGPYIIGGYSFGGNVAVEIARQLEKEKQKVPKVYLIDSLVPEAYSSKTISIKNYQSLFPLAWTLMSGNNEAAKKLLKMNFSNHSFNEIISLLKRKNLMSDSLEDNKIRKLFDIWVDNHSALGQQPTSAIKADIILFSSTIGMPIKIYKLTKMSRTKGDAWQRYTQGNLKILPCPGNHFTMMSDGKNLKALANQFQQEMNVLAGNSYDL</sequence>
<evidence type="ECO:0000259" key="5">
    <source>
        <dbReference type="PROSITE" id="PS52004"/>
    </source>
</evidence>
<dbReference type="InterPro" id="IPR018201">
    <property type="entry name" value="Ketoacyl_synth_AS"/>
</dbReference>
<keyword evidence="3" id="KW-0808">Transferase</keyword>
<dbReference type="Gene3D" id="1.10.1200.10">
    <property type="entry name" value="ACP-like"/>
    <property type="match status" value="1"/>
</dbReference>
<dbReference type="GO" id="GO:0004312">
    <property type="term" value="F:fatty acid synthase activity"/>
    <property type="evidence" value="ECO:0007669"/>
    <property type="project" value="TreeGrafter"/>
</dbReference>
<dbReference type="Gene3D" id="3.40.50.1820">
    <property type="entry name" value="alpha/beta hydrolase"/>
    <property type="match status" value="1"/>
</dbReference>
<accession>A0A4Q9XXE8</accession>
<organism evidence="6 7">
    <name type="scientific">Lactiplantibacillus paraplantarum</name>
    <dbReference type="NCBI Taxonomy" id="60520"/>
    <lineage>
        <taxon>Bacteria</taxon>
        <taxon>Bacillati</taxon>
        <taxon>Bacillota</taxon>
        <taxon>Bacilli</taxon>
        <taxon>Lactobacillales</taxon>
        <taxon>Lactobacillaceae</taxon>
        <taxon>Lactiplantibacillus</taxon>
    </lineage>
</organism>
<dbReference type="GO" id="GO:0006633">
    <property type="term" value="P:fatty acid biosynthetic process"/>
    <property type="evidence" value="ECO:0007669"/>
    <property type="project" value="InterPro"/>
</dbReference>
<dbReference type="Pfam" id="PF00550">
    <property type="entry name" value="PP-binding"/>
    <property type="match status" value="1"/>
</dbReference>
<dbReference type="Pfam" id="PF00109">
    <property type="entry name" value="ketoacyl-synt"/>
    <property type="match status" value="1"/>
</dbReference>
<dbReference type="InterPro" id="IPR009081">
    <property type="entry name" value="PP-bd_ACP"/>
</dbReference>
<dbReference type="PROSITE" id="PS50075">
    <property type="entry name" value="CARRIER"/>
    <property type="match status" value="1"/>
</dbReference>
<evidence type="ECO:0000256" key="3">
    <source>
        <dbReference type="ARBA" id="ARBA00022679"/>
    </source>
</evidence>
<dbReference type="GO" id="GO:0004315">
    <property type="term" value="F:3-oxoacyl-[acyl-carrier-protein] synthase activity"/>
    <property type="evidence" value="ECO:0007669"/>
    <property type="project" value="InterPro"/>
</dbReference>
<dbReference type="PANTHER" id="PTHR43775:SF37">
    <property type="entry name" value="SI:DKEY-61P9.11"/>
    <property type="match status" value="1"/>
</dbReference>
<evidence type="ECO:0000313" key="7">
    <source>
        <dbReference type="Proteomes" id="UP000292648"/>
    </source>
</evidence>
<evidence type="ECO:0000256" key="2">
    <source>
        <dbReference type="ARBA" id="ARBA00022553"/>
    </source>
</evidence>
<dbReference type="PANTHER" id="PTHR43775">
    <property type="entry name" value="FATTY ACID SYNTHASE"/>
    <property type="match status" value="1"/>
</dbReference>
<feature type="domain" description="Carrier" evidence="4">
    <location>
        <begin position="563"/>
        <end position="638"/>
    </location>
</feature>
<comment type="caution">
    <text evidence="6">The sequence shown here is derived from an EMBL/GenBank/DDBJ whole genome shotgun (WGS) entry which is preliminary data.</text>
</comment>
<evidence type="ECO:0000313" key="6">
    <source>
        <dbReference type="EMBL" id="TBX32863.1"/>
    </source>
</evidence>
<feature type="domain" description="Ketosynthase family 3 (KS3)" evidence="5">
    <location>
        <begin position="1"/>
        <end position="419"/>
    </location>
</feature>
<dbReference type="InterPro" id="IPR014031">
    <property type="entry name" value="Ketoacyl_synth_C"/>
</dbReference>
<dbReference type="Gene3D" id="3.40.47.10">
    <property type="match status" value="1"/>
</dbReference>
<dbReference type="Proteomes" id="UP000292648">
    <property type="component" value="Unassembled WGS sequence"/>
</dbReference>
<dbReference type="SUPFAM" id="SSF53474">
    <property type="entry name" value="alpha/beta-Hydrolases"/>
    <property type="match status" value="1"/>
</dbReference>
<keyword evidence="2" id="KW-0597">Phosphoprotein</keyword>
<dbReference type="PROSITE" id="PS00606">
    <property type="entry name" value="KS3_1"/>
    <property type="match status" value="1"/>
</dbReference>
<gene>
    <name evidence="6" type="ORF">EUZ87_16815</name>
</gene>
<evidence type="ECO:0000256" key="1">
    <source>
        <dbReference type="ARBA" id="ARBA00022450"/>
    </source>
</evidence>
<dbReference type="Pfam" id="PF16197">
    <property type="entry name" value="KAsynt_C_assoc"/>
    <property type="match status" value="1"/>
</dbReference>
<evidence type="ECO:0000259" key="4">
    <source>
        <dbReference type="PROSITE" id="PS50075"/>
    </source>
</evidence>
<name>A0A4Q9XXE8_9LACO</name>
<dbReference type="InterPro" id="IPR032821">
    <property type="entry name" value="PKS_assoc"/>
</dbReference>
<dbReference type="CDD" id="cd00833">
    <property type="entry name" value="PKS"/>
    <property type="match status" value="1"/>
</dbReference>
<dbReference type="InterPro" id="IPR016039">
    <property type="entry name" value="Thiolase-like"/>
</dbReference>
<dbReference type="InterPro" id="IPR036736">
    <property type="entry name" value="ACP-like_sf"/>
</dbReference>
<dbReference type="SMART" id="SM00825">
    <property type="entry name" value="PKS_KS"/>
    <property type="match status" value="1"/>
</dbReference>
<reference evidence="6 7" key="1">
    <citation type="submission" date="2019-01" db="EMBL/GenBank/DDBJ databases">
        <title>Draft genome sequence of Lactobacillus paraplantarum OSY-TC318, a Producer of the novel lantibiotic Paraplantaracin TC318.</title>
        <authorList>
            <person name="Hussein W.E."/>
            <person name="Huang E."/>
            <person name="Yousef A.E."/>
        </authorList>
    </citation>
    <scope>NUCLEOTIDE SEQUENCE [LARGE SCALE GENOMIC DNA]</scope>
    <source>
        <strain evidence="6 7">OSY-TC318</strain>
    </source>
</reference>
<dbReference type="AlphaFoldDB" id="A0A4Q9XXE8"/>
<dbReference type="PROSITE" id="PS52004">
    <property type="entry name" value="KS3_2"/>
    <property type="match status" value="1"/>
</dbReference>
<protein>
    <submittedName>
        <fullName evidence="6">DUF2974 domain-containing protein</fullName>
    </submittedName>
</protein>
<dbReference type="EMBL" id="SEHH01000221">
    <property type="protein sequence ID" value="TBX32863.1"/>
    <property type="molecule type" value="Genomic_DNA"/>
</dbReference>
<dbReference type="SUPFAM" id="SSF47336">
    <property type="entry name" value="ACP-like"/>
    <property type="match status" value="1"/>
</dbReference>